<sequence>MTCLNKAESAPVLYQDTAHFPSQDSYKDNEVETNVNHDITKTTAAIQILPPHNNRRVPLTSVQRTVVAYDEDAVMVPMHVGTIPPQSGNSLSIVEESTPAMSKITYMDLQPSPKPDLRTELVDDELDGNYIQKGTYNPPSKSSMSKSTSVLTSKSSNCASVPDSFIPVQEINTSENIMRLRKDDHFTDAIPISYPLYNMFNTIKNECETTWKKAVAKADTVKDPIETLVISLQRVFLNDSQNKEDDKINKEYKLDQDQSLKKKTICSNEVSPEEKRKCEPIKTDNWLIKTLSNASKLHGESCLKNSENQYESQIINSSNTKGDTVEEEYQILESDLTCNEIISADLRVLVTPIETTSSGRKVSREKKKNSTNKQGEETLVWAPVENRGLCGGRKRRFRDRAAERMVAEIDEEDDSRTAVIGKGYAIEKERWGIWYSSTRRRGLSKMARDKLENILNMIWNMEEAEFIKYAVVSTSIPDYYLIVKHPMDLSDIARKLRNIIYETIEQFVHDFRLIFYNIRLYNKKGSVYYQKGATLSQRFDELLEDNFTGWEFKSITGSPRELNTNPTLRYTAFDNHRKSTAKPLSQHNSQASSQPHLTTKETHFRPNDNPMLRGYDMYRTDKPFFDRASGGDSPPVSDLCYATLTVYHILVECRKCAPIRLYLDFKGDLRFLLHDIADELEQMELEVREVDAAARPRLRTHVDSYRAELGRLSQEFLKVRSPPFQDGFFGQDDSYGAGVSMKEEQKLRLLDNSERIERTGHHLNAGYRIILETEEIGTQVLQDLHSQRETIQKSRSRVRINNFD</sequence>
<dbReference type="InterPro" id="IPR037800">
    <property type="entry name" value="GCN5"/>
</dbReference>
<feature type="compositionally biased region" description="Polar residues" evidence="4">
    <location>
        <begin position="582"/>
        <end position="597"/>
    </location>
</feature>
<dbReference type="SUPFAM" id="SSF47370">
    <property type="entry name" value="Bromodomain"/>
    <property type="match status" value="1"/>
</dbReference>
<feature type="region of interest" description="Disordered" evidence="4">
    <location>
        <begin position="579"/>
        <end position="613"/>
    </location>
</feature>
<name>A0A7R9AR95_TIMSH</name>
<evidence type="ECO:0000256" key="3">
    <source>
        <dbReference type="PROSITE-ProRule" id="PRU00035"/>
    </source>
</evidence>
<organism evidence="6">
    <name type="scientific">Timema shepardi</name>
    <name type="common">Walking stick</name>
    <dbReference type="NCBI Taxonomy" id="629360"/>
    <lineage>
        <taxon>Eukaryota</taxon>
        <taxon>Metazoa</taxon>
        <taxon>Ecdysozoa</taxon>
        <taxon>Arthropoda</taxon>
        <taxon>Hexapoda</taxon>
        <taxon>Insecta</taxon>
        <taxon>Pterygota</taxon>
        <taxon>Neoptera</taxon>
        <taxon>Polyneoptera</taxon>
        <taxon>Phasmatodea</taxon>
        <taxon>Timematodea</taxon>
        <taxon>Timematoidea</taxon>
        <taxon>Timematidae</taxon>
        <taxon>Timema</taxon>
    </lineage>
</organism>
<keyword evidence="2 3" id="KW-0103">Bromodomain</keyword>
<accession>A0A7R9AR95</accession>
<dbReference type="EMBL" id="OC000978">
    <property type="protein sequence ID" value="CAD7258826.1"/>
    <property type="molecule type" value="Genomic_DNA"/>
</dbReference>
<evidence type="ECO:0000259" key="5">
    <source>
        <dbReference type="PROSITE" id="PS50014"/>
    </source>
</evidence>
<proteinExistence type="inferred from homology"/>
<dbReference type="GO" id="GO:0016192">
    <property type="term" value="P:vesicle-mediated transport"/>
    <property type="evidence" value="ECO:0007669"/>
    <property type="project" value="InterPro"/>
</dbReference>
<reference evidence="6" key="1">
    <citation type="submission" date="2020-11" db="EMBL/GenBank/DDBJ databases">
        <authorList>
            <person name="Tran Van P."/>
        </authorList>
    </citation>
    <scope>NUCLEOTIDE SEQUENCE</scope>
</reference>
<dbReference type="PANTHER" id="PTHR45750:SF3">
    <property type="entry name" value="HISTONE ACETYLTRANSFERASE"/>
    <property type="match status" value="1"/>
</dbReference>
<dbReference type="GO" id="GO:0016020">
    <property type="term" value="C:membrane"/>
    <property type="evidence" value="ECO:0007669"/>
    <property type="project" value="InterPro"/>
</dbReference>
<dbReference type="Pfam" id="PF05008">
    <property type="entry name" value="V-SNARE"/>
    <property type="match status" value="1"/>
</dbReference>
<dbReference type="Pfam" id="PF12352">
    <property type="entry name" value="V-SNARE_C"/>
    <property type="match status" value="1"/>
</dbReference>
<dbReference type="InterPro" id="IPR010989">
    <property type="entry name" value="SNARE"/>
</dbReference>
<dbReference type="CDD" id="cd04369">
    <property type="entry name" value="Bromodomain"/>
    <property type="match status" value="1"/>
</dbReference>
<dbReference type="PROSITE" id="PS50014">
    <property type="entry name" value="BROMODOMAIN_2"/>
    <property type="match status" value="1"/>
</dbReference>
<dbReference type="GO" id="GO:0010484">
    <property type="term" value="F:histone H3 acetyltransferase activity"/>
    <property type="evidence" value="ECO:0007669"/>
    <property type="project" value="TreeGrafter"/>
</dbReference>
<dbReference type="InterPro" id="IPR036427">
    <property type="entry name" value="Bromodomain-like_sf"/>
</dbReference>
<dbReference type="SUPFAM" id="SSF47661">
    <property type="entry name" value="t-snare proteins"/>
    <property type="match status" value="1"/>
</dbReference>
<dbReference type="GO" id="GO:0006886">
    <property type="term" value="P:intracellular protein transport"/>
    <property type="evidence" value="ECO:0007669"/>
    <property type="project" value="InterPro"/>
</dbReference>
<feature type="domain" description="Bromo" evidence="5">
    <location>
        <begin position="466"/>
        <end position="529"/>
    </location>
</feature>
<dbReference type="Pfam" id="PF00439">
    <property type="entry name" value="Bromodomain"/>
    <property type="match status" value="1"/>
</dbReference>
<dbReference type="InterPro" id="IPR001487">
    <property type="entry name" value="Bromodomain"/>
</dbReference>
<dbReference type="GO" id="GO:0045944">
    <property type="term" value="P:positive regulation of transcription by RNA polymerase II"/>
    <property type="evidence" value="ECO:0007669"/>
    <property type="project" value="TreeGrafter"/>
</dbReference>
<dbReference type="InterPro" id="IPR007705">
    <property type="entry name" value="Vesicle_trsprt_v-SNARE_N"/>
</dbReference>
<protein>
    <recommendedName>
        <fullName evidence="5">Bromo domain-containing protein</fullName>
    </recommendedName>
</protein>
<dbReference type="GO" id="GO:0000123">
    <property type="term" value="C:histone acetyltransferase complex"/>
    <property type="evidence" value="ECO:0007669"/>
    <property type="project" value="TreeGrafter"/>
</dbReference>
<dbReference type="InterPro" id="IPR038407">
    <property type="entry name" value="v-SNARE_N_sf"/>
</dbReference>
<evidence type="ECO:0000256" key="4">
    <source>
        <dbReference type="SAM" id="MobiDB-lite"/>
    </source>
</evidence>
<dbReference type="SUPFAM" id="SSF58038">
    <property type="entry name" value="SNARE fusion complex"/>
    <property type="match status" value="1"/>
</dbReference>
<evidence type="ECO:0000313" key="6">
    <source>
        <dbReference type="EMBL" id="CAD7258826.1"/>
    </source>
</evidence>
<comment type="similarity">
    <text evidence="1">Belongs to the VTI1 family.</text>
</comment>
<dbReference type="PRINTS" id="PR00503">
    <property type="entry name" value="BROMODOMAIN"/>
</dbReference>
<dbReference type="Gene3D" id="1.20.5.110">
    <property type="match status" value="1"/>
</dbReference>
<evidence type="ECO:0000256" key="1">
    <source>
        <dbReference type="ARBA" id="ARBA00006108"/>
    </source>
</evidence>
<evidence type="ECO:0000256" key="2">
    <source>
        <dbReference type="ARBA" id="ARBA00023117"/>
    </source>
</evidence>
<dbReference type="Gene3D" id="1.20.920.10">
    <property type="entry name" value="Bromodomain-like"/>
    <property type="match status" value="1"/>
</dbReference>
<dbReference type="SMART" id="SM00297">
    <property type="entry name" value="BROMO"/>
    <property type="match status" value="1"/>
</dbReference>
<dbReference type="Gene3D" id="1.20.58.400">
    <property type="entry name" value="t-snare proteins"/>
    <property type="match status" value="1"/>
</dbReference>
<dbReference type="AlphaFoldDB" id="A0A7R9AR95"/>
<dbReference type="PANTHER" id="PTHR45750">
    <property type="entry name" value="GH11602P"/>
    <property type="match status" value="1"/>
</dbReference>
<gene>
    <name evidence="6" type="ORF">TSIB3V08_LOCUS3047</name>
</gene>